<sequence length="879" mass="98791">MEEGLVDPMPDRPAKMRRVEEPSEPSAPSTEKGISRVDSEKILRMSQKGMSVDAIADVWNVEAVEIVKTLELMRSGKDSQSDAQAGSEHGWTSLVKRLMEDPPDLCCPISQELMEDPVVAADGITYERRCIAEWFYFNSGSPTTREPLLTRVLNPSQHVKSAVIAHKEKTVQEILSVASQVPIDDALKLLSRGEQFVRAALPDASAKRKLSSLLLLRVKRMQPGERRAIVEELVPMLVEVADNSKLEELLDLDEQEVLWLLSQVNLDLMRSLRIPEPRKILVSKELARRIPSSTVADEQGDCLNYLWDFLREHEGESWAKATSLVLATFHSRLTAQLEVLDTKLLRQACDYLKSRDSATSFAVDFFSSDLGISTLEHWPPKSSSSIFAELASRLDEKHEEKVDFLAKAYELDDSDEDVRRALVKQLNQHMLRQSIDDNKHLEGLLLKVYLGWKEDIPVDVTQRLSLRPESLKNVTADQLMLLAEMLKRAKRRADGARIAVSAAEAFSAEGKQEESYEAVAYAHYLDRANDRASFKLCELLGSIVSKCKDLGNKYNELDHKCHKIQELKAEEEPIKCISSFSWDLSGYDFSSFTEDQREFSEKFPLGVSGIEAWLGLRPKAAPDKASLSLWVNEPVWVKCRVQAGDWKHSLEYNFSTRDEGGLQGVGWGHQIPTSQLASGITFHLLSVRRGGSSLRWIPPGSTVSRPRLIGLTALRPQEAPPDREVWLTCGLPELAQSSGKFYYEVQLLSEFDSPQIGWLNATFQAGEYSGEGVGDDPHSWAFDGERCLWWNNGKKPLQLDSPWKAQDVLGFAIDLDEGKMQLCTKEGGKVTMPSQAHGALYPAVSITGFFRMHLAKSTWRLQPPKGYQEWGHGDISWTN</sequence>
<dbReference type="SUPFAM" id="SSF49899">
    <property type="entry name" value="Concanavalin A-like lectins/glucanases"/>
    <property type="match status" value="1"/>
</dbReference>
<dbReference type="InterPro" id="IPR003613">
    <property type="entry name" value="Ubox_domain"/>
</dbReference>
<feature type="compositionally biased region" description="Basic and acidic residues" evidence="1">
    <location>
        <begin position="9"/>
        <end position="21"/>
    </location>
</feature>
<dbReference type="SMART" id="SM00449">
    <property type="entry name" value="SPRY"/>
    <property type="match status" value="1"/>
</dbReference>
<dbReference type="Gene3D" id="3.30.40.10">
    <property type="entry name" value="Zinc/RING finger domain, C3HC4 (zinc finger)"/>
    <property type="match status" value="1"/>
</dbReference>
<dbReference type="CDD" id="cd16655">
    <property type="entry name" value="RING-Ubox_WDSUB1-like"/>
    <property type="match status" value="1"/>
</dbReference>
<dbReference type="CDD" id="cd11709">
    <property type="entry name" value="SPRY"/>
    <property type="match status" value="1"/>
</dbReference>
<dbReference type="InterPro" id="IPR013320">
    <property type="entry name" value="ConA-like_dom_sf"/>
</dbReference>
<feature type="region of interest" description="Disordered" evidence="1">
    <location>
        <begin position="1"/>
        <end position="38"/>
    </location>
</feature>
<organism evidence="4 5">
    <name type="scientific">Durusdinium trenchii</name>
    <dbReference type="NCBI Taxonomy" id="1381693"/>
    <lineage>
        <taxon>Eukaryota</taxon>
        <taxon>Sar</taxon>
        <taxon>Alveolata</taxon>
        <taxon>Dinophyceae</taxon>
        <taxon>Suessiales</taxon>
        <taxon>Symbiodiniaceae</taxon>
        <taxon>Durusdinium</taxon>
    </lineage>
</organism>
<dbReference type="InterPro" id="IPR043136">
    <property type="entry name" value="B30.2/SPRY_sf"/>
</dbReference>
<dbReference type="InterPro" id="IPR052085">
    <property type="entry name" value="WD-SAM-U-box"/>
</dbReference>
<comment type="caution">
    <text evidence="4">The sequence shown here is derived from an EMBL/GenBank/DDBJ whole genome shotgun (WGS) entry which is preliminary data.</text>
</comment>
<evidence type="ECO:0000259" key="3">
    <source>
        <dbReference type="PROSITE" id="PS51698"/>
    </source>
</evidence>
<feature type="domain" description="B30.2/SPRY" evidence="2">
    <location>
        <begin position="669"/>
        <end position="863"/>
    </location>
</feature>
<dbReference type="EMBL" id="CAXAMN010021540">
    <property type="protein sequence ID" value="CAK9060661.1"/>
    <property type="molecule type" value="Genomic_DNA"/>
</dbReference>
<dbReference type="PROSITE" id="PS51698">
    <property type="entry name" value="U_BOX"/>
    <property type="match status" value="1"/>
</dbReference>
<evidence type="ECO:0000259" key="2">
    <source>
        <dbReference type="PROSITE" id="PS50188"/>
    </source>
</evidence>
<accession>A0ABP0NAC4</accession>
<dbReference type="PANTHER" id="PTHR46573">
    <property type="entry name" value="WD REPEAT, SAM AND U-BOX DOMAIN-CONTAINING PROTEIN 1"/>
    <property type="match status" value="1"/>
</dbReference>
<evidence type="ECO:0008006" key="6">
    <source>
        <dbReference type="Google" id="ProtNLM"/>
    </source>
</evidence>
<dbReference type="Gene3D" id="2.60.120.920">
    <property type="match status" value="1"/>
</dbReference>
<feature type="domain" description="U-box" evidence="3">
    <location>
        <begin position="100"/>
        <end position="180"/>
    </location>
</feature>
<evidence type="ECO:0000256" key="1">
    <source>
        <dbReference type="SAM" id="MobiDB-lite"/>
    </source>
</evidence>
<dbReference type="Pfam" id="PF04564">
    <property type="entry name" value="U-box"/>
    <property type="match status" value="1"/>
</dbReference>
<proteinExistence type="predicted"/>
<reference evidence="4 5" key="1">
    <citation type="submission" date="2024-02" db="EMBL/GenBank/DDBJ databases">
        <authorList>
            <person name="Chen Y."/>
            <person name="Shah S."/>
            <person name="Dougan E. K."/>
            <person name="Thang M."/>
            <person name="Chan C."/>
        </authorList>
    </citation>
    <scope>NUCLEOTIDE SEQUENCE [LARGE SCALE GENOMIC DNA]</scope>
</reference>
<dbReference type="SMART" id="SM00504">
    <property type="entry name" value="Ubox"/>
    <property type="match status" value="1"/>
</dbReference>
<dbReference type="InterPro" id="IPR013083">
    <property type="entry name" value="Znf_RING/FYVE/PHD"/>
</dbReference>
<gene>
    <name evidence="4" type="ORF">CCMP2556_LOCUS29837</name>
</gene>
<dbReference type="InterPro" id="IPR001870">
    <property type="entry name" value="B30.2/SPRY"/>
</dbReference>
<dbReference type="InterPro" id="IPR003877">
    <property type="entry name" value="SPRY_dom"/>
</dbReference>
<evidence type="ECO:0000313" key="4">
    <source>
        <dbReference type="EMBL" id="CAK9060661.1"/>
    </source>
</evidence>
<evidence type="ECO:0000313" key="5">
    <source>
        <dbReference type="Proteomes" id="UP001642484"/>
    </source>
</evidence>
<name>A0ABP0NAC4_9DINO</name>
<dbReference type="SUPFAM" id="SSF57850">
    <property type="entry name" value="RING/U-box"/>
    <property type="match status" value="1"/>
</dbReference>
<dbReference type="PROSITE" id="PS50188">
    <property type="entry name" value="B302_SPRY"/>
    <property type="match status" value="1"/>
</dbReference>
<dbReference type="Pfam" id="PF00622">
    <property type="entry name" value="SPRY"/>
    <property type="match status" value="1"/>
</dbReference>
<keyword evidence="5" id="KW-1185">Reference proteome</keyword>
<protein>
    <recommendedName>
        <fullName evidence="6">RING-type E3 ubiquitin transferase</fullName>
    </recommendedName>
</protein>
<dbReference type="Proteomes" id="UP001642484">
    <property type="component" value="Unassembled WGS sequence"/>
</dbReference>
<dbReference type="PANTHER" id="PTHR46573:SF1">
    <property type="entry name" value="WD REPEAT, SAM AND U-BOX DOMAIN-CONTAINING PROTEIN 1"/>
    <property type="match status" value="1"/>
</dbReference>